<evidence type="ECO:0000313" key="4">
    <source>
        <dbReference type="Proteomes" id="UP001166286"/>
    </source>
</evidence>
<protein>
    <recommendedName>
        <fullName evidence="2">Jacalin-type lectin domain-containing protein</fullName>
    </recommendedName>
</protein>
<evidence type="ECO:0000313" key="3">
    <source>
        <dbReference type="EMBL" id="KAK0517230.1"/>
    </source>
</evidence>
<keyword evidence="4" id="KW-1185">Reference proteome</keyword>
<dbReference type="SUPFAM" id="SSF51101">
    <property type="entry name" value="Mannose-binding lectins"/>
    <property type="match status" value="1"/>
</dbReference>
<evidence type="ECO:0000259" key="2">
    <source>
        <dbReference type="PROSITE" id="PS51752"/>
    </source>
</evidence>
<name>A0AA39VA20_9LECA</name>
<dbReference type="Gene3D" id="2.100.10.30">
    <property type="entry name" value="Jacalin-like lectin domain"/>
    <property type="match status" value="1"/>
</dbReference>
<dbReference type="PROSITE" id="PS51752">
    <property type="entry name" value="JACALIN_LECTIN"/>
    <property type="match status" value="1"/>
</dbReference>
<feature type="compositionally biased region" description="Polar residues" evidence="1">
    <location>
        <begin position="42"/>
        <end position="83"/>
    </location>
</feature>
<dbReference type="InterPro" id="IPR021917">
    <property type="entry name" value="Unchr_Zn-peptidase-like"/>
</dbReference>
<dbReference type="Proteomes" id="UP001166286">
    <property type="component" value="Unassembled WGS sequence"/>
</dbReference>
<evidence type="ECO:0000256" key="1">
    <source>
        <dbReference type="SAM" id="MobiDB-lite"/>
    </source>
</evidence>
<dbReference type="InterPro" id="IPR001229">
    <property type="entry name" value="Jacalin-like_lectin_dom"/>
</dbReference>
<feature type="region of interest" description="Disordered" evidence="1">
    <location>
        <begin position="1"/>
        <end position="90"/>
    </location>
</feature>
<dbReference type="AlphaFoldDB" id="A0AA39VA20"/>
<dbReference type="PANTHER" id="PTHR21054:SF2">
    <property type="entry name" value="MIP04191P"/>
    <property type="match status" value="1"/>
</dbReference>
<dbReference type="EMBL" id="JAFEKC020000001">
    <property type="protein sequence ID" value="KAK0517230.1"/>
    <property type="molecule type" value="Genomic_DNA"/>
</dbReference>
<gene>
    <name evidence="3" type="ORF">JMJ35_000385</name>
</gene>
<dbReference type="PANTHER" id="PTHR21054">
    <property type="entry name" value="ZINC METALLOPROTEINASE-RELATED"/>
    <property type="match status" value="1"/>
</dbReference>
<feature type="compositionally biased region" description="Low complexity" evidence="1">
    <location>
        <begin position="26"/>
        <end position="37"/>
    </location>
</feature>
<dbReference type="InterPro" id="IPR036404">
    <property type="entry name" value="Jacalin-like_lectin_dom_sf"/>
</dbReference>
<sequence length="784" mass="86151">MPFFKELRRRKTGLKTEKTDKTDRPSNGSTDSNGSNGAVAPSKSSSTLNSVYGSSTPPSSIQPHQSTPTLATSKSQTTMNSLPQRPMPLSGVSNRSSFIGLNTPSINGTITPKMPTSAFAPRIISISDNSWVHQKVLLIYGQIGEALEKLLDGTLTVSHHQDNFPATIWPVNDSHFKALVHLTPGPNRLRFDFSSPKVVSNMTSVPAHSSWMSINFLPLINSPPLQLVILLGKDSPGTYDAVPERKQREGNNLDTAIRKFRMAAYLWQAFTGEQMYRHSFGRRCFRFEEEWQTGSLTFRDKEIGQMRNEAKVHVIRCDKTVKELRNLDIAQQHGNATRKGELFTIAMAAVKKHFKPVAGQKQYISLLLLDSHWDTTAKTITGHAALGGGSGEVQLAIFGSQALQSYPTSIEEVVPAFSDCTRTNTNFVANDCDESGSNWEAANIGIGAHLHETGHLFGCPHQESGIMLRDYVRFNRTFLCREPYSTRTKSPGLRLCLPKDECGWHRLDALRFKNHPCFRLPTDAPLNADDSIQVWPADNGNVIVTAVTGVAFVEIFANGDDICHAWIEFTNSNGQSGGPPRQIVLTESDLKARLPDEKKAKKLRITVHSVGQGFYDIEDFGMLVRSKSKTVKLPNGQLGYKGCKLGNSSQEGSQPQQVILETAHIQTKLLTSIKVYHGFALDGIEFLYEDSTSQLFGKKGGSPGGSEFSFDTRRGEILLGFYLRAGLWIDGLEILTSLGRRSGVYGNATGGSGHTLIPPRGYSIAGVSGSCGQWVDSFSLVITR</sequence>
<proteinExistence type="predicted"/>
<reference evidence="3" key="1">
    <citation type="submission" date="2023-03" db="EMBL/GenBank/DDBJ databases">
        <title>Complete genome of Cladonia borealis.</title>
        <authorList>
            <person name="Park H."/>
        </authorList>
    </citation>
    <scope>NUCLEOTIDE SEQUENCE</scope>
    <source>
        <strain evidence="3">ANT050790</strain>
    </source>
</reference>
<feature type="compositionally biased region" description="Basic and acidic residues" evidence="1">
    <location>
        <begin position="14"/>
        <end position="24"/>
    </location>
</feature>
<dbReference type="Pfam" id="PF01419">
    <property type="entry name" value="Jacalin"/>
    <property type="match status" value="1"/>
</dbReference>
<organism evidence="3 4">
    <name type="scientific">Cladonia borealis</name>
    <dbReference type="NCBI Taxonomy" id="184061"/>
    <lineage>
        <taxon>Eukaryota</taxon>
        <taxon>Fungi</taxon>
        <taxon>Dikarya</taxon>
        <taxon>Ascomycota</taxon>
        <taxon>Pezizomycotina</taxon>
        <taxon>Lecanoromycetes</taxon>
        <taxon>OSLEUM clade</taxon>
        <taxon>Lecanoromycetidae</taxon>
        <taxon>Lecanorales</taxon>
        <taxon>Lecanorineae</taxon>
        <taxon>Cladoniaceae</taxon>
        <taxon>Cladonia</taxon>
    </lineage>
</organism>
<dbReference type="InterPro" id="IPR053002">
    <property type="entry name" value="Metalloproteinase_M10B"/>
</dbReference>
<feature type="domain" description="Jacalin-type lectin" evidence="2">
    <location>
        <begin position="635"/>
        <end position="784"/>
    </location>
</feature>
<dbReference type="GO" id="GO:0005737">
    <property type="term" value="C:cytoplasm"/>
    <property type="evidence" value="ECO:0007669"/>
    <property type="project" value="TreeGrafter"/>
</dbReference>
<accession>A0AA39VA20</accession>
<comment type="caution">
    <text evidence="3">The sequence shown here is derived from an EMBL/GenBank/DDBJ whole genome shotgun (WGS) entry which is preliminary data.</text>
</comment>
<dbReference type="Pfam" id="PF12044">
    <property type="entry name" value="Metallopep"/>
    <property type="match status" value="1"/>
</dbReference>